<dbReference type="EMBL" id="CP126222">
    <property type="protein sequence ID" value="WIA23034.1"/>
    <property type="molecule type" value="Genomic_DNA"/>
</dbReference>
<evidence type="ECO:0008006" key="10">
    <source>
        <dbReference type="Google" id="ProtNLM"/>
    </source>
</evidence>
<protein>
    <recommendedName>
        <fullName evidence="10">Major facilitator superfamily (MFS) profile domain-containing protein</fullName>
    </recommendedName>
</protein>
<proteinExistence type="inferred from homology"/>
<dbReference type="SUPFAM" id="SSF103473">
    <property type="entry name" value="MFS general substrate transporter"/>
    <property type="match status" value="1"/>
</dbReference>
<comment type="subcellular location">
    <subcellularLocation>
        <location evidence="1">Membrane</location>
        <topology evidence="1">Multi-pass membrane protein</topology>
    </subcellularLocation>
</comment>
<organism evidence="8 9">
    <name type="scientific">Tetradesmus obliquus</name>
    <name type="common">Green alga</name>
    <name type="synonym">Acutodesmus obliquus</name>
    <dbReference type="NCBI Taxonomy" id="3088"/>
    <lineage>
        <taxon>Eukaryota</taxon>
        <taxon>Viridiplantae</taxon>
        <taxon>Chlorophyta</taxon>
        <taxon>core chlorophytes</taxon>
        <taxon>Chlorophyceae</taxon>
        <taxon>CS clade</taxon>
        <taxon>Sphaeropleales</taxon>
        <taxon>Scenedesmaceae</taxon>
        <taxon>Tetradesmus</taxon>
    </lineage>
</organism>
<dbReference type="Gene3D" id="1.20.1250.20">
    <property type="entry name" value="MFS general substrate transporter like domains"/>
    <property type="match status" value="1"/>
</dbReference>
<evidence type="ECO:0000256" key="5">
    <source>
        <dbReference type="ARBA" id="ARBA00023136"/>
    </source>
</evidence>
<feature type="transmembrane region" description="Helical" evidence="7">
    <location>
        <begin position="196"/>
        <end position="216"/>
    </location>
</feature>
<keyword evidence="2" id="KW-0813">Transport</keyword>
<feature type="transmembrane region" description="Helical" evidence="7">
    <location>
        <begin position="166"/>
        <end position="184"/>
    </location>
</feature>
<dbReference type="InterPro" id="IPR044770">
    <property type="entry name" value="MFS_spinster-like"/>
</dbReference>
<dbReference type="InterPro" id="IPR036259">
    <property type="entry name" value="MFS_trans_sf"/>
</dbReference>
<evidence type="ECO:0000256" key="7">
    <source>
        <dbReference type="SAM" id="Phobius"/>
    </source>
</evidence>
<evidence type="ECO:0000256" key="6">
    <source>
        <dbReference type="ARBA" id="ARBA00024338"/>
    </source>
</evidence>
<dbReference type="InterPro" id="IPR011701">
    <property type="entry name" value="MFS"/>
</dbReference>
<comment type="similarity">
    <text evidence="6">Belongs to the major facilitator superfamily. Spinster (TC 2.A.1.49) family.</text>
</comment>
<dbReference type="PANTHER" id="PTHR23505">
    <property type="entry name" value="SPINSTER"/>
    <property type="match status" value="1"/>
</dbReference>
<evidence type="ECO:0000256" key="2">
    <source>
        <dbReference type="ARBA" id="ARBA00022448"/>
    </source>
</evidence>
<keyword evidence="3 7" id="KW-0812">Transmembrane</keyword>
<evidence type="ECO:0000256" key="3">
    <source>
        <dbReference type="ARBA" id="ARBA00022692"/>
    </source>
</evidence>
<keyword evidence="9" id="KW-1185">Reference proteome</keyword>
<feature type="transmembrane region" description="Helical" evidence="7">
    <location>
        <begin position="451"/>
        <end position="470"/>
    </location>
</feature>
<feature type="transmembrane region" description="Helical" evidence="7">
    <location>
        <begin position="138"/>
        <end position="160"/>
    </location>
</feature>
<feature type="transmembrane region" description="Helical" evidence="7">
    <location>
        <begin position="228"/>
        <end position="246"/>
    </location>
</feature>
<dbReference type="Pfam" id="PF07690">
    <property type="entry name" value="MFS_1"/>
    <property type="match status" value="1"/>
</dbReference>
<sequence length="547" mass="57952">MDLHDITPAGSADAHAAAARDQQQHLSTINEEEKSYLLQQRLHQQHHSLQDEFQEAAAAAQRYIVHHHRVLTTFLVAISRVLENTDASLLPAVYLYVGCAFSASPAQLGAMTFSRLLAQALASPAGGLLGHKLNRARLVAVTCWYWALMTTLFACSSATWQGSVLWALNGLGLGVMVPNAQSLIADYYDATHRGRAFGMLLAVGNMGAMLSSVYATNIAGLTIVGMQGWRFAFLSVAAVSAVWVVLSTPSFIVVVVQGFLGSMPWSAFAFTTLFLQLQGWSDFAASAAMAAFSAADALGALLGGAVGDWAAKRFPDHGRITACQFSVGIGVPMFALIFQGLPLGSGGWVVGCYVGLLAVTGVLISWAATACNNPIFAEIVPPHLRTLVYAFDRCLEGVLSALGAPMVGVAAQRLFGFSGAAASAAGCSSLSSHTSRRHQPDLHKARALGDALTLFTTVPWTLCVLVYSFLHCTYPRDKRRSSCTGDPVVLAEQLPSAEHAAFALVPSHAPAAAAAAVVSEVELHDWEAAGDDDHSTLLRSTMTAPLR</sequence>
<feature type="transmembrane region" description="Helical" evidence="7">
    <location>
        <begin position="283"/>
        <end position="310"/>
    </location>
</feature>
<gene>
    <name evidence="8" type="ORF">OEZ85_001384</name>
</gene>
<keyword evidence="5 7" id="KW-0472">Membrane</keyword>
<dbReference type="PANTHER" id="PTHR23505:SF52">
    <property type="entry name" value="MAJOR FACILITATOR SUPERFAMILY PROTEIN"/>
    <property type="match status" value="1"/>
</dbReference>
<name>A0ABY8UNA5_TETOB</name>
<evidence type="ECO:0000256" key="4">
    <source>
        <dbReference type="ARBA" id="ARBA00022989"/>
    </source>
</evidence>
<dbReference type="Proteomes" id="UP001244341">
    <property type="component" value="Chromosome 15b"/>
</dbReference>
<feature type="transmembrane region" description="Helical" evidence="7">
    <location>
        <begin position="253"/>
        <end position="277"/>
    </location>
</feature>
<reference evidence="8 9" key="1">
    <citation type="submission" date="2023-05" db="EMBL/GenBank/DDBJ databases">
        <title>A 100% complete, gapless, phased diploid assembly of the Scenedesmus obliquus UTEX 3031 genome.</title>
        <authorList>
            <person name="Biondi T.C."/>
            <person name="Hanschen E.R."/>
            <person name="Kwon T."/>
            <person name="Eng W."/>
            <person name="Kruse C.P.S."/>
            <person name="Koehler S.I."/>
            <person name="Kunde Y."/>
            <person name="Gleasner C.D."/>
            <person name="You Mak K.T."/>
            <person name="Polle J."/>
            <person name="Hovde B.T."/>
            <person name="Starkenburg S.R."/>
        </authorList>
    </citation>
    <scope>NUCLEOTIDE SEQUENCE [LARGE SCALE GENOMIC DNA]</scope>
    <source>
        <strain evidence="8 9">DOE0152z</strain>
    </source>
</reference>
<evidence type="ECO:0000256" key="1">
    <source>
        <dbReference type="ARBA" id="ARBA00004141"/>
    </source>
</evidence>
<keyword evidence="4 7" id="KW-1133">Transmembrane helix</keyword>
<accession>A0ABY8UNA5</accession>
<evidence type="ECO:0000313" key="8">
    <source>
        <dbReference type="EMBL" id="WIA23034.1"/>
    </source>
</evidence>
<feature type="transmembrane region" description="Helical" evidence="7">
    <location>
        <begin position="347"/>
        <end position="368"/>
    </location>
</feature>
<evidence type="ECO:0000313" key="9">
    <source>
        <dbReference type="Proteomes" id="UP001244341"/>
    </source>
</evidence>
<feature type="transmembrane region" description="Helical" evidence="7">
    <location>
        <begin position="322"/>
        <end position="341"/>
    </location>
</feature>